<feature type="compositionally biased region" description="Low complexity" evidence="1">
    <location>
        <begin position="388"/>
        <end position="406"/>
    </location>
</feature>
<feature type="region of interest" description="Disordered" evidence="1">
    <location>
        <begin position="616"/>
        <end position="655"/>
    </location>
</feature>
<feature type="region of interest" description="Disordered" evidence="1">
    <location>
        <begin position="428"/>
        <end position="452"/>
    </location>
</feature>
<dbReference type="AlphaFoldDB" id="A0A2Z6M9M1"/>
<sequence length="763" mass="82432">MTISETDDDSFKITNNDDRRLSLIDVTSADDSLIANHSSGNFFTPYSKDEFHDAATKINEWERESRPNQIQNNKINMRQSLAWDTAFFTSPGVLDPEELSSMIGSVEKSDKRASSLPVIQEDVHGSCESISTFRSNNSLTQESLEDVDLFQDVRASIQNFGRMSDLARANRNVPSRFQAGGSLTAVGMASCMKAPSSKSPSAGMQGTQKLPKKNPISPHLSRKPVARREESCISKQPKTLGNSSPRSTISSNRSSLGDLHVKSEKDKANKNNCGKVNSVMNTTTTVIKGSQVNELKPITSSKSPLGSSVATKTKSTISPSSSSNLSRNITKSPLISLKRKVDAGTKNSPSSCSVVRTPPRIALRDKIGSSNSSLSGLVSATKFSPCISPASSTSDWSSESSSSTSMTKFRYNSSSTAFLSISNKKHLPENGARHVSNSKISPSSSCAEGKETRDAGSISQCVRAAAAGMVLTPSPKKPLGLRQPSPKIGFFEGVKSSVRTPHREMKLHTIAPQGRVSPSEGQNKAKPGKLQSPRSIIPTKNKEFVNQQALHPVLLNQSSDVKTFMALPHAESSAVAPMDVRNQMHLKAGVGNSAVAPVDVPQPSPKIGFFEGVKSSVRSPRGGMQPRTIAPQGRVSPFEDQNNAKHGKLQSPRSIISTKNKEFINQQSLHPVPLNKSSDVEISMALPDVESSAVAPMDVRNQMHLKDGVGNLDANSTMVEGHIRREHDPSLGFTQGNSQYDDDQVDCLSRQVELMDINLKRQT</sequence>
<feature type="compositionally biased region" description="Polar residues" evidence="1">
    <location>
        <begin position="298"/>
        <end position="310"/>
    </location>
</feature>
<protein>
    <submittedName>
        <fullName evidence="2">Uncharacterized protein</fullName>
    </submittedName>
</protein>
<feature type="region of interest" description="Disordered" evidence="1">
    <location>
        <begin position="511"/>
        <end position="535"/>
    </location>
</feature>
<feature type="region of interest" description="Disordered" evidence="1">
    <location>
        <begin position="192"/>
        <end position="276"/>
    </location>
</feature>
<evidence type="ECO:0000256" key="1">
    <source>
        <dbReference type="SAM" id="MobiDB-lite"/>
    </source>
</evidence>
<dbReference type="PANTHER" id="PTHR33737">
    <property type="entry name" value="OS05G0121800 PROTEIN"/>
    <property type="match status" value="1"/>
</dbReference>
<dbReference type="OrthoDB" id="1931260at2759"/>
<dbReference type="EMBL" id="DF973341">
    <property type="protein sequence ID" value="GAU26743.1"/>
    <property type="molecule type" value="Genomic_DNA"/>
</dbReference>
<keyword evidence="3" id="KW-1185">Reference proteome</keyword>
<accession>A0A2Z6M9M1</accession>
<organism evidence="2 3">
    <name type="scientific">Trifolium subterraneum</name>
    <name type="common">Subterranean clover</name>
    <dbReference type="NCBI Taxonomy" id="3900"/>
    <lineage>
        <taxon>Eukaryota</taxon>
        <taxon>Viridiplantae</taxon>
        <taxon>Streptophyta</taxon>
        <taxon>Embryophyta</taxon>
        <taxon>Tracheophyta</taxon>
        <taxon>Spermatophyta</taxon>
        <taxon>Magnoliopsida</taxon>
        <taxon>eudicotyledons</taxon>
        <taxon>Gunneridae</taxon>
        <taxon>Pentapetalae</taxon>
        <taxon>rosids</taxon>
        <taxon>fabids</taxon>
        <taxon>Fabales</taxon>
        <taxon>Fabaceae</taxon>
        <taxon>Papilionoideae</taxon>
        <taxon>50 kb inversion clade</taxon>
        <taxon>NPAAA clade</taxon>
        <taxon>Hologalegina</taxon>
        <taxon>IRL clade</taxon>
        <taxon>Trifolieae</taxon>
        <taxon>Trifolium</taxon>
    </lineage>
</organism>
<evidence type="ECO:0000313" key="3">
    <source>
        <dbReference type="Proteomes" id="UP000242715"/>
    </source>
</evidence>
<dbReference type="InterPro" id="IPR045882">
    <property type="entry name" value="GPT1/2"/>
</dbReference>
<feature type="compositionally biased region" description="Low complexity" evidence="1">
    <location>
        <begin position="242"/>
        <end position="255"/>
    </location>
</feature>
<gene>
    <name evidence="2" type="ORF">TSUD_317410</name>
</gene>
<reference evidence="3" key="1">
    <citation type="journal article" date="2017" name="Front. Plant Sci.">
        <title>Climate Clever Clovers: New Paradigm to Reduce the Environmental Footprint of Ruminants by Breeding Low Methanogenic Forages Utilizing Haplotype Variation.</title>
        <authorList>
            <person name="Kaur P."/>
            <person name="Appels R."/>
            <person name="Bayer P.E."/>
            <person name="Keeble-Gagnere G."/>
            <person name="Wang J."/>
            <person name="Hirakawa H."/>
            <person name="Shirasawa K."/>
            <person name="Vercoe P."/>
            <person name="Stefanova K."/>
            <person name="Durmic Z."/>
            <person name="Nichols P."/>
            <person name="Revell C."/>
            <person name="Isobe S.N."/>
            <person name="Edwards D."/>
            <person name="Erskine W."/>
        </authorList>
    </citation>
    <scope>NUCLEOTIDE SEQUENCE [LARGE SCALE GENOMIC DNA]</scope>
    <source>
        <strain evidence="3">cv. Daliak</strain>
    </source>
</reference>
<feature type="compositionally biased region" description="Basic and acidic residues" evidence="1">
    <location>
        <begin position="259"/>
        <end position="269"/>
    </location>
</feature>
<feature type="region of interest" description="Disordered" evidence="1">
    <location>
        <begin position="298"/>
        <end position="327"/>
    </location>
</feature>
<dbReference type="GO" id="GO:0008017">
    <property type="term" value="F:microtubule binding"/>
    <property type="evidence" value="ECO:0007669"/>
    <property type="project" value="InterPro"/>
</dbReference>
<proteinExistence type="predicted"/>
<feature type="compositionally biased region" description="Polar residues" evidence="1">
    <location>
        <begin position="196"/>
        <end position="208"/>
    </location>
</feature>
<evidence type="ECO:0000313" key="2">
    <source>
        <dbReference type="EMBL" id="GAU26743.1"/>
    </source>
</evidence>
<feature type="compositionally biased region" description="Low complexity" evidence="1">
    <location>
        <begin position="311"/>
        <end position="327"/>
    </location>
</feature>
<feature type="compositionally biased region" description="Polar residues" evidence="1">
    <location>
        <begin position="435"/>
        <end position="446"/>
    </location>
</feature>
<dbReference type="PANTHER" id="PTHR33737:SF2">
    <property type="entry name" value="OS12G0102700 PROTEIN"/>
    <property type="match status" value="1"/>
</dbReference>
<name>A0A2Z6M9M1_TRISU</name>
<dbReference type="Proteomes" id="UP000242715">
    <property type="component" value="Unassembled WGS sequence"/>
</dbReference>
<feature type="region of interest" description="Disordered" evidence="1">
    <location>
        <begin position="387"/>
        <end position="406"/>
    </location>
</feature>